<gene>
    <name evidence="3" type="ORF">ACETIH_15205</name>
</gene>
<dbReference type="PANTHER" id="PTHR11091">
    <property type="entry name" value="OXIDOREDUCTASE-RELATED"/>
    <property type="match status" value="1"/>
</dbReference>
<dbReference type="InterPro" id="IPR036111">
    <property type="entry name" value="Mal/L-sulfo/L-lacto_DH-like_sf"/>
</dbReference>
<keyword evidence="2" id="KW-0560">Oxidoreductase</keyword>
<evidence type="ECO:0000313" key="4">
    <source>
        <dbReference type="Proteomes" id="UP001593940"/>
    </source>
</evidence>
<dbReference type="Gene3D" id="1.10.1530.10">
    <property type="match status" value="1"/>
</dbReference>
<evidence type="ECO:0000313" key="3">
    <source>
        <dbReference type="EMBL" id="MFC1458031.1"/>
    </source>
</evidence>
<comment type="caution">
    <text evidence="3">The sequence shown here is derived from an EMBL/GenBank/DDBJ whole genome shotgun (WGS) entry which is preliminary data.</text>
</comment>
<sequence length="351" mass="36342">MGTTDNSLSASVRVIDASRLEERTFAVLREAGADEPSAHAATRALMHASRIGVDSHGVRLVAHYAKALRGGRIKGAPHITVRRTGVSAALVDADDGLGHLAAYRAMEEACALARENGVGAVGVCRSSHYGAAGAYALAAAEMGLVGLTTTNADSIVALHDGVVPFHGTNPIAMAAPVLGERPWLLDMATSSVPMNRVHLYATLGRQLPENVAADQSGRPTTDASLAQMLIPLGGSEFGFKGAGLAGLVTILSAVLTGAAPDPAMLPMTGTNDFATPRNVGHFCIALDPDRFVGRATYDTLMSQYLLALRSSSAHSGTQSLAPGDREWMVEAERATTGIPVDLATAALLGFP</sequence>
<dbReference type="InterPro" id="IPR043144">
    <property type="entry name" value="Mal/L-sulf/L-lact_DH-like_ah"/>
</dbReference>
<evidence type="ECO:0000256" key="2">
    <source>
        <dbReference type="ARBA" id="ARBA00023002"/>
    </source>
</evidence>
<reference evidence="3 4" key="1">
    <citation type="submission" date="2024-09" db="EMBL/GenBank/DDBJ databases">
        <title>Nodulacao em especies de Leguminosae Basais da Amazonia e Caracterizacao dos Rizobios e Bacterias Associadas aos Nodulos.</title>
        <authorList>
            <person name="Jambeiro I.C.A."/>
            <person name="Lopes I.S."/>
            <person name="Aguiar E.R.G.R."/>
            <person name="Santos A.F.J."/>
            <person name="Dos Santos J.M.F."/>
            <person name="Gross E."/>
        </authorList>
    </citation>
    <scope>NUCLEOTIDE SEQUENCE [LARGE SCALE GENOMIC DNA]</scope>
    <source>
        <strain evidence="3 4">BRUESC1165</strain>
    </source>
</reference>
<name>A0ABV6Y9S6_9HYPH</name>
<dbReference type="PANTHER" id="PTHR11091:SF0">
    <property type="entry name" value="MALATE DEHYDROGENASE"/>
    <property type="match status" value="1"/>
</dbReference>
<comment type="similarity">
    <text evidence="1">Belongs to the LDH2/MDH2 oxidoreductase family.</text>
</comment>
<dbReference type="EMBL" id="JBHOMY010000040">
    <property type="protein sequence ID" value="MFC1458031.1"/>
    <property type="molecule type" value="Genomic_DNA"/>
</dbReference>
<accession>A0ABV6Y9S6</accession>
<keyword evidence="4" id="KW-1185">Reference proteome</keyword>
<organism evidence="3 4">
    <name type="scientific">Microvirga arabica</name>
    <dbReference type="NCBI Taxonomy" id="1128671"/>
    <lineage>
        <taxon>Bacteria</taxon>
        <taxon>Pseudomonadati</taxon>
        <taxon>Pseudomonadota</taxon>
        <taxon>Alphaproteobacteria</taxon>
        <taxon>Hyphomicrobiales</taxon>
        <taxon>Methylobacteriaceae</taxon>
        <taxon>Microvirga</taxon>
    </lineage>
</organism>
<dbReference type="InterPro" id="IPR003767">
    <property type="entry name" value="Malate/L-lactate_DH-like"/>
</dbReference>
<proteinExistence type="inferred from homology"/>
<dbReference type="InterPro" id="IPR043143">
    <property type="entry name" value="Mal/L-sulf/L-lact_DH-like_NADP"/>
</dbReference>
<dbReference type="SUPFAM" id="SSF89733">
    <property type="entry name" value="L-sulfolactate dehydrogenase-like"/>
    <property type="match status" value="1"/>
</dbReference>
<protein>
    <submittedName>
        <fullName evidence="3">Ldh family oxidoreductase</fullName>
    </submittedName>
</protein>
<dbReference type="Proteomes" id="UP001593940">
    <property type="component" value="Unassembled WGS sequence"/>
</dbReference>
<evidence type="ECO:0000256" key="1">
    <source>
        <dbReference type="ARBA" id="ARBA00006056"/>
    </source>
</evidence>
<dbReference type="RefSeq" id="WP_203275605.1">
    <property type="nucleotide sequence ID" value="NZ_JAFBID010000128.1"/>
</dbReference>
<dbReference type="Pfam" id="PF02615">
    <property type="entry name" value="Ldh_2"/>
    <property type="match status" value="1"/>
</dbReference>
<dbReference type="Gene3D" id="3.30.1370.60">
    <property type="entry name" value="Hypothetical oxidoreductase yiak, domain 2"/>
    <property type="match status" value="1"/>
</dbReference>